<protein>
    <recommendedName>
        <fullName evidence="6">HTH myb-type domain-containing protein</fullName>
    </recommendedName>
</protein>
<keyword evidence="3" id="KW-0804">Transcription</keyword>
<dbReference type="GO" id="GO:0003700">
    <property type="term" value="F:DNA-binding transcription factor activity"/>
    <property type="evidence" value="ECO:0007669"/>
    <property type="project" value="InterPro"/>
</dbReference>
<feature type="region of interest" description="Disordered" evidence="5">
    <location>
        <begin position="1"/>
        <end position="60"/>
    </location>
</feature>
<dbReference type="NCBIfam" id="TIGR01557">
    <property type="entry name" value="myb_SHAQKYF"/>
    <property type="match status" value="1"/>
</dbReference>
<dbReference type="OMA" id="RRERNCE"/>
<keyword evidence="4" id="KW-0539">Nucleus</keyword>
<dbReference type="SUPFAM" id="SSF46689">
    <property type="entry name" value="Homeodomain-like"/>
    <property type="match status" value="1"/>
</dbReference>
<dbReference type="Pfam" id="PF00249">
    <property type="entry name" value="Myb_DNA-binding"/>
    <property type="match status" value="1"/>
</dbReference>
<dbReference type="Proteomes" id="UP000243459">
    <property type="component" value="Chromosome 2"/>
</dbReference>
<feature type="compositionally biased region" description="Polar residues" evidence="5">
    <location>
        <begin position="1"/>
        <end position="14"/>
    </location>
</feature>
<evidence type="ECO:0000259" key="6">
    <source>
        <dbReference type="PROSITE" id="PS51294"/>
    </source>
</evidence>
<accession>A0A5P1FK71</accession>
<evidence type="ECO:0000256" key="4">
    <source>
        <dbReference type="ARBA" id="ARBA00023242"/>
    </source>
</evidence>
<evidence type="ECO:0000256" key="3">
    <source>
        <dbReference type="ARBA" id="ARBA00023163"/>
    </source>
</evidence>
<dbReference type="InterPro" id="IPR046955">
    <property type="entry name" value="PHR1-like"/>
</dbReference>
<evidence type="ECO:0000313" key="7">
    <source>
        <dbReference type="EMBL" id="ONK77071.1"/>
    </source>
</evidence>
<proteinExistence type="predicted"/>
<dbReference type="EMBL" id="CM007382">
    <property type="protein sequence ID" value="ONK77071.1"/>
    <property type="molecule type" value="Genomic_DNA"/>
</dbReference>
<keyword evidence="8" id="KW-1185">Reference proteome</keyword>
<reference evidence="8" key="1">
    <citation type="journal article" date="2017" name="Nat. Commun.">
        <title>The asparagus genome sheds light on the origin and evolution of a young Y chromosome.</title>
        <authorList>
            <person name="Harkess A."/>
            <person name="Zhou J."/>
            <person name="Xu C."/>
            <person name="Bowers J.E."/>
            <person name="Van der Hulst R."/>
            <person name="Ayyampalayam S."/>
            <person name="Mercati F."/>
            <person name="Riccardi P."/>
            <person name="McKain M.R."/>
            <person name="Kakrana A."/>
            <person name="Tang H."/>
            <person name="Ray J."/>
            <person name="Groenendijk J."/>
            <person name="Arikit S."/>
            <person name="Mathioni S.M."/>
            <person name="Nakano M."/>
            <person name="Shan H."/>
            <person name="Telgmann-Rauber A."/>
            <person name="Kanno A."/>
            <person name="Yue Z."/>
            <person name="Chen H."/>
            <person name="Li W."/>
            <person name="Chen Y."/>
            <person name="Xu X."/>
            <person name="Zhang Y."/>
            <person name="Luo S."/>
            <person name="Chen H."/>
            <person name="Gao J."/>
            <person name="Mao Z."/>
            <person name="Pires J.C."/>
            <person name="Luo M."/>
            <person name="Kudrna D."/>
            <person name="Wing R.A."/>
            <person name="Meyers B.C."/>
            <person name="Yi K."/>
            <person name="Kong H."/>
            <person name="Lavrijsen P."/>
            <person name="Sunseri F."/>
            <person name="Falavigna A."/>
            <person name="Ye Y."/>
            <person name="Leebens-Mack J.H."/>
            <person name="Chen G."/>
        </authorList>
    </citation>
    <scope>NUCLEOTIDE SEQUENCE [LARGE SCALE GENOMIC DNA]</scope>
    <source>
        <strain evidence="8">cv. DH0086</strain>
    </source>
</reference>
<dbReference type="PANTHER" id="PTHR31314:SF164">
    <property type="entry name" value="HTH MYB-TYPE DOMAIN-CONTAINING PROTEIN"/>
    <property type="match status" value="1"/>
</dbReference>
<feature type="domain" description="HTH myb-type" evidence="6">
    <location>
        <begin position="58"/>
        <end position="118"/>
    </location>
</feature>
<keyword evidence="2" id="KW-0238">DNA-binding</keyword>
<evidence type="ECO:0000313" key="8">
    <source>
        <dbReference type="Proteomes" id="UP000243459"/>
    </source>
</evidence>
<gene>
    <name evidence="7" type="ORF">A4U43_C02F2810</name>
</gene>
<keyword evidence="1" id="KW-0805">Transcription regulation</keyword>
<dbReference type="OrthoDB" id="551907at2759"/>
<dbReference type="FunFam" id="1.10.10.60:FF:000002">
    <property type="entry name" value="Myb family transcription factor"/>
    <property type="match status" value="1"/>
</dbReference>
<dbReference type="PROSITE" id="PS51294">
    <property type="entry name" value="HTH_MYB"/>
    <property type="match status" value="1"/>
</dbReference>
<dbReference type="AlphaFoldDB" id="A0A5P1FK71"/>
<feature type="region of interest" description="Disordered" evidence="5">
    <location>
        <begin position="291"/>
        <end position="323"/>
    </location>
</feature>
<dbReference type="Gramene" id="ONK77071">
    <property type="protein sequence ID" value="ONK77071"/>
    <property type="gene ID" value="A4U43_C02F2810"/>
</dbReference>
<name>A0A5P1FK71_ASPOF</name>
<dbReference type="PANTHER" id="PTHR31314">
    <property type="entry name" value="MYB FAMILY TRANSCRIPTION FACTOR PHL7-LIKE"/>
    <property type="match status" value="1"/>
</dbReference>
<dbReference type="Gene3D" id="1.10.10.60">
    <property type="entry name" value="Homeodomain-like"/>
    <property type="match status" value="1"/>
</dbReference>
<dbReference type="InterPro" id="IPR009057">
    <property type="entry name" value="Homeodomain-like_sf"/>
</dbReference>
<evidence type="ECO:0000256" key="5">
    <source>
        <dbReference type="SAM" id="MobiDB-lite"/>
    </source>
</evidence>
<evidence type="ECO:0000256" key="2">
    <source>
        <dbReference type="ARBA" id="ARBA00023125"/>
    </source>
</evidence>
<dbReference type="InterPro" id="IPR006447">
    <property type="entry name" value="Myb_dom_plants"/>
</dbReference>
<dbReference type="InterPro" id="IPR017930">
    <property type="entry name" value="Myb_dom"/>
</dbReference>
<feature type="compositionally biased region" description="Polar residues" evidence="5">
    <location>
        <begin position="49"/>
        <end position="59"/>
    </location>
</feature>
<organism evidence="7 8">
    <name type="scientific">Asparagus officinalis</name>
    <name type="common">Garden asparagus</name>
    <dbReference type="NCBI Taxonomy" id="4686"/>
    <lineage>
        <taxon>Eukaryota</taxon>
        <taxon>Viridiplantae</taxon>
        <taxon>Streptophyta</taxon>
        <taxon>Embryophyta</taxon>
        <taxon>Tracheophyta</taxon>
        <taxon>Spermatophyta</taxon>
        <taxon>Magnoliopsida</taxon>
        <taxon>Liliopsida</taxon>
        <taxon>Asparagales</taxon>
        <taxon>Asparagaceae</taxon>
        <taxon>Asparagoideae</taxon>
        <taxon>Asparagus</taxon>
    </lineage>
</organism>
<dbReference type="InterPro" id="IPR001005">
    <property type="entry name" value="SANT/Myb"/>
</dbReference>
<feature type="compositionally biased region" description="Polar residues" evidence="5">
    <location>
        <begin position="31"/>
        <end position="40"/>
    </location>
</feature>
<feature type="compositionally biased region" description="Acidic residues" evidence="5">
    <location>
        <begin position="17"/>
        <end position="26"/>
    </location>
</feature>
<feature type="compositionally biased region" description="Basic and acidic residues" evidence="5">
    <location>
        <begin position="293"/>
        <end position="315"/>
    </location>
</feature>
<dbReference type="GO" id="GO:0003677">
    <property type="term" value="F:DNA binding"/>
    <property type="evidence" value="ECO:0007669"/>
    <property type="project" value="UniProtKB-KW"/>
</dbReference>
<evidence type="ECO:0000256" key="1">
    <source>
        <dbReference type="ARBA" id="ARBA00023015"/>
    </source>
</evidence>
<sequence length="323" mass="36785">MGSKSSENSTYNPSSDKDEEEEEDQEGTPRNGGSSSNSTVDESERKASSGGSVRQYNRSKTPRLRWTPDLHLCFVHAVERLGGQDRATPKLVLQLMNVKGLSIAHVKSHLQMYRSKKIDDSGQVIGESRNELGRDQYVTNLRQLPMLHGIQQRSFTNSRYGSVSSWSTSHGYWMHNRLLDRANSATIGSRVYDSTAEMIFGRCNRYRDFQMERSMLNRANSEGFNEPSTAFEWLNDHKFGSTVKRSLHDEHDKGLDLDLSLNIGSKKARRERNCEEEEEVDSRLSLSLFPPSRQEKCSRDIEKDSKVSNEEHERGTSTLDLTI</sequence>